<sequence length="142" mass="15695">MALSRRQLLLAAPWLVIGLIVALLAAWQMRAPEPARVVSCPDLRAGCSLPLDGATVGVEGELRVLKPFQLWLKAPGARRVQAHFTMAGMDMGFNLYTLRPDADGVFRARIVLPVCVSGRRDWVMSLEIDGRRIELPFVTELS</sequence>
<organism evidence="1 2">
    <name type="scientific">Sulfuritortus calidifontis</name>
    <dbReference type="NCBI Taxonomy" id="1914471"/>
    <lineage>
        <taxon>Bacteria</taxon>
        <taxon>Pseudomonadati</taxon>
        <taxon>Pseudomonadota</taxon>
        <taxon>Betaproteobacteria</taxon>
        <taxon>Nitrosomonadales</taxon>
        <taxon>Thiobacillaceae</taxon>
        <taxon>Sulfuritortus</taxon>
    </lineage>
</organism>
<dbReference type="RefSeq" id="WP_126458161.1">
    <property type="nucleotide sequence ID" value="NZ_AP018721.1"/>
</dbReference>
<dbReference type="AlphaFoldDB" id="A0A4R3JTW2"/>
<protein>
    <submittedName>
        <fullName evidence="1">Uncharacterized protein</fullName>
    </submittedName>
</protein>
<comment type="caution">
    <text evidence="1">The sequence shown here is derived from an EMBL/GenBank/DDBJ whole genome shotgun (WGS) entry which is preliminary data.</text>
</comment>
<name>A0A4R3JTW2_9PROT</name>
<dbReference type="Proteomes" id="UP000295135">
    <property type="component" value="Unassembled WGS sequence"/>
</dbReference>
<dbReference type="OrthoDB" id="9134483at2"/>
<evidence type="ECO:0000313" key="1">
    <source>
        <dbReference type="EMBL" id="TCS69458.1"/>
    </source>
</evidence>
<keyword evidence="2" id="KW-1185">Reference proteome</keyword>
<accession>A0A4R3JTW2</accession>
<reference evidence="1 2" key="1">
    <citation type="submission" date="2019-03" db="EMBL/GenBank/DDBJ databases">
        <title>Genomic Encyclopedia of Type Strains, Phase IV (KMG-IV): sequencing the most valuable type-strain genomes for metagenomic binning, comparative biology and taxonomic classification.</title>
        <authorList>
            <person name="Goeker M."/>
        </authorList>
    </citation>
    <scope>NUCLEOTIDE SEQUENCE [LARGE SCALE GENOMIC DNA]</scope>
    <source>
        <strain evidence="1 2">DSM 103923</strain>
    </source>
</reference>
<dbReference type="EMBL" id="SLZY01000020">
    <property type="protein sequence ID" value="TCS69458.1"/>
    <property type="molecule type" value="Genomic_DNA"/>
</dbReference>
<gene>
    <name evidence="1" type="ORF">EDC61_12019</name>
</gene>
<proteinExistence type="predicted"/>
<evidence type="ECO:0000313" key="2">
    <source>
        <dbReference type="Proteomes" id="UP000295135"/>
    </source>
</evidence>